<gene>
    <name evidence="2" type="ORF">M0R45_036469</name>
</gene>
<dbReference type="PANTHER" id="PTHR33334:SF10">
    <property type="entry name" value="PROTEIN LNK4"/>
    <property type="match status" value="1"/>
</dbReference>
<comment type="caution">
    <text evidence="2">The sequence shown here is derived from an EMBL/GenBank/DDBJ whole genome shotgun (WGS) entry which is preliminary data.</text>
</comment>
<dbReference type="PANTHER" id="PTHR33334">
    <property type="entry name" value="PROTEIN LNK1"/>
    <property type="match status" value="1"/>
</dbReference>
<feature type="region of interest" description="Disordered" evidence="1">
    <location>
        <begin position="238"/>
        <end position="275"/>
    </location>
</feature>
<evidence type="ECO:0000256" key="1">
    <source>
        <dbReference type="SAM" id="MobiDB-lite"/>
    </source>
</evidence>
<sequence>MEWYFGSGIDDLVVPNGGSDRLPSPDSWSKWGISASECFQSPNKCFSIYPQFNKELNFSGKGLFDEVEMGTSVNDRDLSSSSSVCEGLSDDSLQKTSLSYNRTYNQLEDLAGLQQMDDIFLSSLLDDLPGAENVPKSFFFVLIPVTCSPELVSEKGHTTLSQFSPCHSERKDCAPVKAHAVSLLSPSEQGCMHGRVDEETSIEESVLQELEMVMTQLTEKTRICFRDALYRLADNSKGNHVTQSQDENLALEEPSSCAAHDETRSGSKKSTESETNTIDRAIANLMFNEIDFNAQDLSGGSSSDSKHEMNGVSGQQSDNPYVPQISHSHHNLVLTDAEVPILGQRDVPKSFSASNAGGKRKTPMSEFGSTVEF</sequence>
<dbReference type="Proteomes" id="UP001457282">
    <property type="component" value="Unassembled WGS sequence"/>
</dbReference>
<feature type="region of interest" description="Disordered" evidence="1">
    <location>
        <begin position="350"/>
        <end position="373"/>
    </location>
</feature>
<evidence type="ECO:0000313" key="2">
    <source>
        <dbReference type="EMBL" id="KAK9912613.1"/>
    </source>
</evidence>
<dbReference type="EMBL" id="JBEDUW010000007">
    <property type="protein sequence ID" value="KAK9912613.1"/>
    <property type="molecule type" value="Genomic_DNA"/>
</dbReference>
<feature type="compositionally biased region" description="Polar residues" evidence="1">
    <location>
        <begin position="238"/>
        <end position="247"/>
    </location>
</feature>
<protein>
    <recommendedName>
        <fullName evidence="4">Protein LNK3</fullName>
    </recommendedName>
</protein>
<name>A0AAW1VW94_RUBAR</name>
<feature type="compositionally biased region" description="Basic and acidic residues" evidence="1">
    <location>
        <begin position="259"/>
        <end position="272"/>
    </location>
</feature>
<accession>A0AAW1VW94</accession>
<proteinExistence type="predicted"/>
<reference evidence="2 3" key="1">
    <citation type="journal article" date="2023" name="G3 (Bethesda)">
        <title>A chromosome-length genome assembly and annotation of blackberry (Rubus argutus, cv. 'Hillquist').</title>
        <authorList>
            <person name="Bruna T."/>
            <person name="Aryal R."/>
            <person name="Dudchenko O."/>
            <person name="Sargent D.J."/>
            <person name="Mead D."/>
            <person name="Buti M."/>
            <person name="Cavallini A."/>
            <person name="Hytonen T."/>
            <person name="Andres J."/>
            <person name="Pham M."/>
            <person name="Weisz D."/>
            <person name="Mascagni F."/>
            <person name="Usai G."/>
            <person name="Natali L."/>
            <person name="Bassil N."/>
            <person name="Fernandez G.E."/>
            <person name="Lomsadze A."/>
            <person name="Armour M."/>
            <person name="Olukolu B."/>
            <person name="Poorten T."/>
            <person name="Britton C."/>
            <person name="Davik J."/>
            <person name="Ashrafi H."/>
            <person name="Aiden E.L."/>
            <person name="Borodovsky M."/>
            <person name="Worthington M."/>
        </authorList>
    </citation>
    <scope>NUCLEOTIDE SEQUENCE [LARGE SCALE GENOMIC DNA]</scope>
    <source>
        <strain evidence="2">PI 553951</strain>
    </source>
</reference>
<evidence type="ECO:0000313" key="3">
    <source>
        <dbReference type="Proteomes" id="UP001457282"/>
    </source>
</evidence>
<dbReference type="GO" id="GO:0006355">
    <property type="term" value="P:regulation of DNA-templated transcription"/>
    <property type="evidence" value="ECO:0007669"/>
    <property type="project" value="InterPro"/>
</dbReference>
<feature type="region of interest" description="Disordered" evidence="1">
    <location>
        <begin position="295"/>
        <end position="316"/>
    </location>
</feature>
<dbReference type="InterPro" id="IPR039928">
    <property type="entry name" value="LNK"/>
</dbReference>
<organism evidence="2 3">
    <name type="scientific">Rubus argutus</name>
    <name type="common">Southern blackberry</name>
    <dbReference type="NCBI Taxonomy" id="59490"/>
    <lineage>
        <taxon>Eukaryota</taxon>
        <taxon>Viridiplantae</taxon>
        <taxon>Streptophyta</taxon>
        <taxon>Embryophyta</taxon>
        <taxon>Tracheophyta</taxon>
        <taxon>Spermatophyta</taxon>
        <taxon>Magnoliopsida</taxon>
        <taxon>eudicotyledons</taxon>
        <taxon>Gunneridae</taxon>
        <taxon>Pentapetalae</taxon>
        <taxon>rosids</taxon>
        <taxon>fabids</taxon>
        <taxon>Rosales</taxon>
        <taxon>Rosaceae</taxon>
        <taxon>Rosoideae</taxon>
        <taxon>Rosoideae incertae sedis</taxon>
        <taxon>Rubus</taxon>
    </lineage>
</organism>
<dbReference type="GO" id="GO:0007623">
    <property type="term" value="P:circadian rhythm"/>
    <property type="evidence" value="ECO:0007669"/>
    <property type="project" value="InterPro"/>
</dbReference>
<keyword evidence="3" id="KW-1185">Reference proteome</keyword>
<evidence type="ECO:0008006" key="4">
    <source>
        <dbReference type="Google" id="ProtNLM"/>
    </source>
</evidence>
<dbReference type="AlphaFoldDB" id="A0AAW1VW94"/>